<dbReference type="InterPro" id="IPR036259">
    <property type="entry name" value="MFS_trans_sf"/>
</dbReference>
<keyword evidence="6 7" id="KW-0472">Membrane</keyword>
<feature type="transmembrane region" description="Helical" evidence="7">
    <location>
        <begin position="78"/>
        <end position="100"/>
    </location>
</feature>
<dbReference type="Proteomes" id="UP000567067">
    <property type="component" value="Unassembled WGS sequence"/>
</dbReference>
<evidence type="ECO:0000313" key="9">
    <source>
        <dbReference type="EMBL" id="MBA9087197.1"/>
    </source>
</evidence>
<dbReference type="InterPro" id="IPR011701">
    <property type="entry name" value="MFS"/>
</dbReference>
<evidence type="ECO:0000256" key="1">
    <source>
        <dbReference type="ARBA" id="ARBA00004651"/>
    </source>
</evidence>
<evidence type="ECO:0000256" key="5">
    <source>
        <dbReference type="ARBA" id="ARBA00022989"/>
    </source>
</evidence>
<reference evidence="9 10" key="1">
    <citation type="submission" date="2020-08" db="EMBL/GenBank/DDBJ databases">
        <title>Genomic Encyclopedia of Type Strains, Phase III (KMG-III): the genomes of soil and plant-associated and newly described type strains.</title>
        <authorList>
            <person name="Whitman W."/>
        </authorList>
    </citation>
    <scope>NUCLEOTIDE SEQUENCE [LARGE SCALE GENOMIC DNA]</scope>
    <source>
        <strain evidence="9 10">CECT 8693</strain>
    </source>
</reference>
<evidence type="ECO:0000256" key="7">
    <source>
        <dbReference type="SAM" id="Phobius"/>
    </source>
</evidence>
<feature type="transmembrane region" description="Helical" evidence="7">
    <location>
        <begin position="208"/>
        <end position="227"/>
    </location>
</feature>
<feature type="transmembrane region" description="Helical" evidence="7">
    <location>
        <begin position="247"/>
        <end position="266"/>
    </location>
</feature>
<proteinExistence type="predicted"/>
<dbReference type="Pfam" id="PF07690">
    <property type="entry name" value="MFS_1"/>
    <property type="match status" value="2"/>
</dbReference>
<sequence length="400" mass="43867">MNEDTKTRNRVIGISLMTGGAVLGDAMLFVVLPLYWKEFGLNAVWQIGVLLSINRFIRLPINPLVGMFYKHFQLRTGVILALGIAIITTASYGLIQHFWWLVIMRALWGVGWSLLRLGGMLSIVSLTQDTNRGKFFGLYNGLWGLGSLFGMLCGGVFIEQASILMVALLFSIIGLALVPLAWIMIPLQLEQRVEHAPELASARVLSPYLLLVLLTGGSVGLVIFGLFSSTLSPLIGRIYTGEYEMWGLIIGAATLAGMIQAVRWGWEPFVAPFFGKIIDANRSPGYLLMFPLLLAGALFILLANAHTISLLLVLLLIFQVSSTLLVTATDTFAANAAARSDRVKAMTLYTIFVDTGAALGPLISYFIMNISSVSIVYYLAGGWLLLISSIWLLYFRAFNV</sequence>
<dbReference type="InterPro" id="IPR020846">
    <property type="entry name" value="MFS_dom"/>
</dbReference>
<evidence type="ECO:0000256" key="3">
    <source>
        <dbReference type="ARBA" id="ARBA00022475"/>
    </source>
</evidence>
<organism evidence="9 10">
    <name type="scientific">Fontibacillus solani</name>
    <dbReference type="NCBI Taxonomy" id="1572857"/>
    <lineage>
        <taxon>Bacteria</taxon>
        <taxon>Bacillati</taxon>
        <taxon>Bacillota</taxon>
        <taxon>Bacilli</taxon>
        <taxon>Bacillales</taxon>
        <taxon>Paenibacillaceae</taxon>
        <taxon>Fontibacillus</taxon>
    </lineage>
</organism>
<dbReference type="AlphaFoldDB" id="A0A7W3XSY3"/>
<dbReference type="GO" id="GO:0005886">
    <property type="term" value="C:plasma membrane"/>
    <property type="evidence" value="ECO:0007669"/>
    <property type="project" value="UniProtKB-SubCell"/>
</dbReference>
<dbReference type="RefSeq" id="WP_182537952.1">
    <property type="nucleotide sequence ID" value="NZ_JACJIP010000027.1"/>
</dbReference>
<dbReference type="PROSITE" id="PS50850">
    <property type="entry name" value="MFS"/>
    <property type="match status" value="1"/>
</dbReference>
<evidence type="ECO:0000256" key="6">
    <source>
        <dbReference type="ARBA" id="ARBA00023136"/>
    </source>
</evidence>
<dbReference type="Gene3D" id="1.20.1250.20">
    <property type="entry name" value="MFS general substrate transporter like domains"/>
    <property type="match status" value="1"/>
</dbReference>
<keyword evidence="4 7" id="KW-0812">Transmembrane</keyword>
<feature type="transmembrane region" description="Helical" evidence="7">
    <location>
        <begin position="106"/>
        <end position="126"/>
    </location>
</feature>
<dbReference type="PANTHER" id="PTHR23517">
    <property type="entry name" value="RESISTANCE PROTEIN MDTM, PUTATIVE-RELATED-RELATED"/>
    <property type="match status" value="1"/>
</dbReference>
<feature type="transmembrane region" description="Helical" evidence="7">
    <location>
        <begin position="12"/>
        <end position="33"/>
    </location>
</feature>
<keyword evidence="10" id="KW-1185">Reference proteome</keyword>
<feature type="transmembrane region" description="Helical" evidence="7">
    <location>
        <begin position="346"/>
        <end position="368"/>
    </location>
</feature>
<dbReference type="EMBL" id="JACJIP010000027">
    <property type="protein sequence ID" value="MBA9087197.1"/>
    <property type="molecule type" value="Genomic_DNA"/>
</dbReference>
<dbReference type="InterPro" id="IPR050171">
    <property type="entry name" value="MFS_Transporters"/>
</dbReference>
<dbReference type="GO" id="GO:0022857">
    <property type="term" value="F:transmembrane transporter activity"/>
    <property type="evidence" value="ECO:0007669"/>
    <property type="project" value="InterPro"/>
</dbReference>
<feature type="transmembrane region" description="Helical" evidence="7">
    <location>
        <begin position="311"/>
        <end position="334"/>
    </location>
</feature>
<feature type="transmembrane region" description="Helical" evidence="7">
    <location>
        <begin position="164"/>
        <end position="187"/>
    </location>
</feature>
<comment type="caution">
    <text evidence="9">The sequence shown here is derived from an EMBL/GenBank/DDBJ whole genome shotgun (WGS) entry which is preliminary data.</text>
</comment>
<protein>
    <submittedName>
        <fullName evidence="9">MFS family permease</fullName>
    </submittedName>
</protein>
<feature type="transmembrane region" description="Helical" evidence="7">
    <location>
        <begin position="138"/>
        <end position="158"/>
    </location>
</feature>
<name>A0A7W3XSY3_9BACL</name>
<accession>A0A7W3XSY3</accession>
<evidence type="ECO:0000256" key="2">
    <source>
        <dbReference type="ARBA" id="ARBA00022448"/>
    </source>
</evidence>
<evidence type="ECO:0000313" key="10">
    <source>
        <dbReference type="Proteomes" id="UP000567067"/>
    </source>
</evidence>
<keyword evidence="2" id="KW-0813">Transport</keyword>
<feature type="transmembrane region" description="Helical" evidence="7">
    <location>
        <begin position="286"/>
        <end position="305"/>
    </location>
</feature>
<feature type="transmembrane region" description="Helical" evidence="7">
    <location>
        <begin position="39"/>
        <end position="57"/>
    </location>
</feature>
<evidence type="ECO:0000259" key="8">
    <source>
        <dbReference type="PROSITE" id="PS50850"/>
    </source>
</evidence>
<gene>
    <name evidence="9" type="ORF">FHR92_003679</name>
</gene>
<feature type="domain" description="Major facilitator superfamily (MFS) profile" evidence="8">
    <location>
        <begin position="1"/>
        <end position="400"/>
    </location>
</feature>
<keyword evidence="3" id="KW-1003">Cell membrane</keyword>
<evidence type="ECO:0000256" key="4">
    <source>
        <dbReference type="ARBA" id="ARBA00022692"/>
    </source>
</evidence>
<dbReference type="PANTHER" id="PTHR23517:SF3">
    <property type="entry name" value="INTEGRAL MEMBRANE TRANSPORT PROTEIN"/>
    <property type="match status" value="1"/>
</dbReference>
<comment type="subcellular location">
    <subcellularLocation>
        <location evidence="1">Cell membrane</location>
        <topology evidence="1">Multi-pass membrane protein</topology>
    </subcellularLocation>
</comment>
<feature type="transmembrane region" description="Helical" evidence="7">
    <location>
        <begin position="374"/>
        <end position="395"/>
    </location>
</feature>
<keyword evidence="5 7" id="KW-1133">Transmembrane helix</keyword>
<dbReference type="SUPFAM" id="SSF103473">
    <property type="entry name" value="MFS general substrate transporter"/>
    <property type="match status" value="1"/>
</dbReference>